<organism evidence="1 2">
    <name type="scientific">Oryzias sinensis</name>
    <name type="common">Chinese medaka</name>
    <dbReference type="NCBI Taxonomy" id="183150"/>
    <lineage>
        <taxon>Eukaryota</taxon>
        <taxon>Metazoa</taxon>
        <taxon>Chordata</taxon>
        <taxon>Craniata</taxon>
        <taxon>Vertebrata</taxon>
        <taxon>Euteleostomi</taxon>
        <taxon>Actinopterygii</taxon>
        <taxon>Neopterygii</taxon>
        <taxon>Teleostei</taxon>
        <taxon>Neoteleostei</taxon>
        <taxon>Acanthomorphata</taxon>
        <taxon>Ovalentaria</taxon>
        <taxon>Atherinomorphae</taxon>
        <taxon>Beloniformes</taxon>
        <taxon>Adrianichthyidae</taxon>
        <taxon>Oryziinae</taxon>
        <taxon>Oryzias</taxon>
    </lineage>
</organism>
<reference evidence="1" key="2">
    <citation type="submission" date="2025-09" db="UniProtKB">
        <authorList>
            <consortium name="Ensembl"/>
        </authorList>
    </citation>
    <scope>IDENTIFICATION</scope>
</reference>
<evidence type="ECO:0000313" key="2">
    <source>
        <dbReference type="Proteomes" id="UP000694383"/>
    </source>
</evidence>
<accession>A0A8C7XFW1</accession>
<proteinExistence type="predicted"/>
<evidence type="ECO:0000313" key="1">
    <source>
        <dbReference type="Ensembl" id="ENSOSIP00000012855.1"/>
    </source>
</evidence>
<reference evidence="1" key="1">
    <citation type="submission" date="2025-08" db="UniProtKB">
        <authorList>
            <consortium name="Ensembl"/>
        </authorList>
    </citation>
    <scope>IDENTIFICATION</scope>
</reference>
<sequence length="161" mass="18492">MVKYQHVPVRRLLLPVQRLLQHELCELVPVRLRLHIQVEEVVGAHVWVESALQREARAGGRALGDLHSDIGLRETGGVVIYVHHLDFHAEQLQGVLQKHLHVQLAARALLADELAVYLVFDKHDSVLQVHFQVRAPRARHHLKAVLRNVPHERSVFCLLRH</sequence>
<protein>
    <submittedName>
        <fullName evidence="1">Uncharacterized protein</fullName>
    </submittedName>
</protein>
<dbReference type="Proteomes" id="UP000694383">
    <property type="component" value="Unplaced"/>
</dbReference>
<dbReference type="GeneTree" id="ENSGT01030000234904"/>
<dbReference type="Ensembl" id="ENSOSIT00000013619.1">
    <property type="protein sequence ID" value="ENSOSIP00000012855.1"/>
    <property type="gene ID" value="ENSOSIG00000007457.1"/>
</dbReference>
<name>A0A8C7XFW1_9TELE</name>
<dbReference type="AlphaFoldDB" id="A0A8C7XFW1"/>
<keyword evidence="2" id="KW-1185">Reference proteome</keyword>